<proteinExistence type="predicted"/>
<dbReference type="Proteomes" id="UP000734854">
    <property type="component" value="Unassembled WGS sequence"/>
</dbReference>
<evidence type="ECO:0000313" key="1">
    <source>
        <dbReference type="EMBL" id="KAG6535484.1"/>
    </source>
</evidence>
<sequence>MCRQPSRDLAVARPGRDWAAASQRGREAGRDLGCGLAVRSLGLQALRQENQELRDWVTTLKRLVEGRVKVVEDGVRQYSSRLKIGYGFDSQETEDPQGTMQIKGQPLKTRIGSFFALMKLLMEAEIRERDWYNVVTCHMDTPQAYVWHLQNFVNDEHILLPLADI</sequence>
<evidence type="ECO:0000313" key="2">
    <source>
        <dbReference type="Proteomes" id="UP000734854"/>
    </source>
</evidence>
<dbReference type="EMBL" id="JACMSC010000001">
    <property type="protein sequence ID" value="KAG6535484.1"/>
    <property type="molecule type" value="Genomic_DNA"/>
</dbReference>
<protein>
    <submittedName>
        <fullName evidence="1">Uncharacterized protein</fullName>
    </submittedName>
</protein>
<gene>
    <name evidence="1" type="ORF">ZIOFF_000484</name>
</gene>
<reference evidence="1 2" key="1">
    <citation type="submission" date="2020-08" db="EMBL/GenBank/DDBJ databases">
        <title>Plant Genome Project.</title>
        <authorList>
            <person name="Zhang R.-G."/>
        </authorList>
    </citation>
    <scope>NUCLEOTIDE SEQUENCE [LARGE SCALE GENOMIC DNA]</scope>
    <source>
        <tissue evidence="1">Rhizome</tissue>
    </source>
</reference>
<accession>A0A8J5LRG3</accession>
<comment type="caution">
    <text evidence="1">The sequence shown here is derived from an EMBL/GenBank/DDBJ whole genome shotgun (WGS) entry which is preliminary data.</text>
</comment>
<name>A0A8J5LRG3_ZINOF</name>
<keyword evidence="2" id="KW-1185">Reference proteome</keyword>
<organism evidence="1 2">
    <name type="scientific">Zingiber officinale</name>
    <name type="common">Ginger</name>
    <name type="synonym">Amomum zingiber</name>
    <dbReference type="NCBI Taxonomy" id="94328"/>
    <lineage>
        <taxon>Eukaryota</taxon>
        <taxon>Viridiplantae</taxon>
        <taxon>Streptophyta</taxon>
        <taxon>Embryophyta</taxon>
        <taxon>Tracheophyta</taxon>
        <taxon>Spermatophyta</taxon>
        <taxon>Magnoliopsida</taxon>
        <taxon>Liliopsida</taxon>
        <taxon>Zingiberales</taxon>
        <taxon>Zingiberaceae</taxon>
        <taxon>Zingiber</taxon>
    </lineage>
</organism>
<dbReference type="AlphaFoldDB" id="A0A8J5LRG3"/>